<reference evidence="2 3" key="1">
    <citation type="submission" date="2024-01" db="EMBL/GenBank/DDBJ databases">
        <title>The complete chloroplast genome sequence of Lithospermum erythrorhizon: insights into the phylogenetic relationship among Boraginaceae species and the maternal lineages of purple gromwells.</title>
        <authorList>
            <person name="Okada T."/>
            <person name="Watanabe K."/>
        </authorList>
    </citation>
    <scope>NUCLEOTIDE SEQUENCE [LARGE SCALE GENOMIC DNA]</scope>
</reference>
<accession>A0AAV3P4A1</accession>
<proteinExistence type="predicted"/>
<organism evidence="2 3">
    <name type="scientific">Lithospermum erythrorhizon</name>
    <name type="common">Purple gromwell</name>
    <name type="synonym">Lithospermum officinale var. erythrorhizon</name>
    <dbReference type="NCBI Taxonomy" id="34254"/>
    <lineage>
        <taxon>Eukaryota</taxon>
        <taxon>Viridiplantae</taxon>
        <taxon>Streptophyta</taxon>
        <taxon>Embryophyta</taxon>
        <taxon>Tracheophyta</taxon>
        <taxon>Spermatophyta</taxon>
        <taxon>Magnoliopsida</taxon>
        <taxon>eudicotyledons</taxon>
        <taxon>Gunneridae</taxon>
        <taxon>Pentapetalae</taxon>
        <taxon>asterids</taxon>
        <taxon>lamiids</taxon>
        <taxon>Boraginales</taxon>
        <taxon>Boraginaceae</taxon>
        <taxon>Boraginoideae</taxon>
        <taxon>Lithospermeae</taxon>
        <taxon>Lithospermum</taxon>
    </lineage>
</organism>
<name>A0AAV3P4A1_LITER</name>
<comment type="caution">
    <text evidence="2">The sequence shown here is derived from an EMBL/GenBank/DDBJ whole genome shotgun (WGS) entry which is preliminary data.</text>
</comment>
<feature type="region of interest" description="Disordered" evidence="1">
    <location>
        <begin position="1"/>
        <end position="28"/>
    </location>
</feature>
<dbReference type="EMBL" id="BAABME010000708">
    <property type="protein sequence ID" value="GAA0144873.1"/>
    <property type="molecule type" value="Genomic_DNA"/>
</dbReference>
<evidence type="ECO:0000256" key="1">
    <source>
        <dbReference type="SAM" id="MobiDB-lite"/>
    </source>
</evidence>
<protein>
    <submittedName>
        <fullName evidence="2">Uncharacterized protein</fullName>
    </submittedName>
</protein>
<keyword evidence="3" id="KW-1185">Reference proteome</keyword>
<dbReference type="Proteomes" id="UP001454036">
    <property type="component" value="Unassembled WGS sequence"/>
</dbReference>
<evidence type="ECO:0000313" key="3">
    <source>
        <dbReference type="Proteomes" id="UP001454036"/>
    </source>
</evidence>
<sequence>MHTRSTSDPGCPSRLCHNKKKSTPAGTESWAEVVDGAGCDWTEGSTHVAEHADWVVEWTLLDEGKRTLEQRKHAMEKGDKESHDYCTE</sequence>
<evidence type="ECO:0000313" key="2">
    <source>
        <dbReference type="EMBL" id="GAA0144873.1"/>
    </source>
</evidence>
<dbReference type="AlphaFoldDB" id="A0AAV3P4A1"/>
<gene>
    <name evidence="2" type="ORF">LIER_05202</name>
</gene>